<dbReference type="Pfam" id="PF04064">
    <property type="entry name" value="DUF384"/>
    <property type="match status" value="1"/>
</dbReference>
<organism evidence="5 6">
    <name type="scientific">Caulochytrium protostelioides</name>
    <dbReference type="NCBI Taxonomy" id="1555241"/>
    <lineage>
        <taxon>Eukaryota</taxon>
        <taxon>Fungi</taxon>
        <taxon>Fungi incertae sedis</taxon>
        <taxon>Chytridiomycota</taxon>
        <taxon>Chytridiomycota incertae sedis</taxon>
        <taxon>Chytridiomycetes</taxon>
        <taxon>Caulochytriales</taxon>
        <taxon>Caulochytriaceae</taxon>
        <taxon>Caulochytrium</taxon>
    </lineage>
</organism>
<gene>
    <name evidence="5" type="ORF">CXG81DRAFT_15232</name>
</gene>
<dbReference type="Pfam" id="PF04063">
    <property type="entry name" value="DUF383"/>
    <property type="match status" value="1"/>
</dbReference>
<evidence type="ECO:0000259" key="3">
    <source>
        <dbReference type="Pfam" id="PF04063"/>
    </source>
</evidence>
<keyword evidence="6" id="KW-1185">Reference proteome</keyword>
<dbReference type="Proteomes" id="UP000274922">
    <property type="component" value="Unassembled WGS sequence"/>
</dbReference>
<evidence type="ECO:0000313" key="5">
    <source>
        <dbReference type="EMBL" id="RKO98952.1"/>
    </source>
</evidence>
<evidence type="ECO:0008006" key="7">
    <source>
        <dbReference type="Google" id="ProtNLM"/>
    </source>
</evidence>
<comment type="similarity">
    <text evidence="1">Belongs to the HGH1 family.</text>
</comment>
<feature type="domain" description="Protein HGH1 N-terminal" evidence="3">
    <location>
        <begin position="79"/>
        <end position="277"/>
    </location>
</feature>
<dbReference type="InterPro" id="IPR007205">
    <property type="entry name" value="Protein_HGH1_N"/>
</dbReference>
<name>A0A4P9X1D9_9FUNG</name>
<evidence type="ECO:0000259" key="4">
    <source>
        <dbReference type="Pfam" id="PF04064"/>
    </source>
</evidence>
<dbReference type="STRING" id="1555241.A0A4P9X1D9"/>
<proteinExistence type="inferred from homology"/>
<feature type="region of interest" description="Disordered" evidence="2">
    <location>
        <begin position="355"/>
        <end position="374"/>
    </location>
</feature>
<evidence type="ECO:0000256" key="1">
    <source>
        <dbReference type="ARBA" id="ARBA00006712"/>
    </source>
</evidence>
<sequence>MQIRKIAAENCASLSVDPELQSCFKTGAGKPIKHLVNLTSGPEEIAVPALTALVNLSGDEEVCQYLTLDAFVYSLLLDIVVPGSKRAGLACMLLNNISKSPEIAKIFVDPTAEKRVAAAPAADGKPRPQYDLCQIDNLVEVFLRTDSMLQSQGQGAKETDYDHLAGLFGNISQTEVGAKFFSGNSKVDNEPRLSKLLPFLKHPSLVRRRGVTSVFVNTAFRPSTHDYLLNPELNFLSYILLPLCGDEDFSEEDMEGMPDDLQMLEPGNAREPDAGIRYLLVQQLLLLTQTRKGREILRANKVYPVIRQLHLWEQDEDVKDVIERLVNMLMRDEDDGKPQAVPKIEEITMAEAKAIDAPSTAASTEMAVEPAREP</sequence>
<dbReference type="EMBL" id="ML014338">
    <property type="protein sequence ID" value="RKO98952.1"/>
    <property type="molecule type" value="Genomic_DNA"/>
</dbReference>
<evidence type="ECO:0000313" key="6">
    <source>
        <dbReference type="Proteomes" id="UP000274922"/>
    </source>
</evidence>
<dbReference type="SUPFAM" id="SSF48371">
    <property type="entry name" value="ARM repeat"/>
    <property type="match status" value="1"/>
</dbReference>
<reference evidence="6" key="1">
    <citation type="journal article" date="2018" name="Nat. Microbiol.">
        <title>Leveraging single-cell genomics to expand the fungal tree of life.</title>
        <authorList>
            <person name="Ahrendt S.R."/>
            <person name="Quandt C.A."/>
            <person name="Ciobanu D."/>
            <person name="Clum A."/>
            <person name="Salamov A."/>
            <person name="Andreopoulos B."/>
            <person name="Cheng J.F."/>
            <person name="Woyke T."/>
            <person name="Pelin A."/>
            <person name="Henrissat B."/>
            <person name="Reynolds N.K."/>
            <person name="Benny G.L."/>
            <person name="Smith M.E."/>
            <person name="James T.Y."/>
            <person name="Grigoriev I.V."/>
        </authorList>
    </citation>
    <scope>NUCLEOTIDE SEQUENCE [LARGE SCALE GENOMIC DNA]</scope>
    <source>
        <strain evidence="6">ATCC 52028</strain>
    </source>
</reference>
<accession>A0A4P9X1D9</accession>
<dbReference type="InterPro" id="IPR016024">
    <property type="entry name" value="ARM-type_fold"/>
</dbReference>
<evidence type="ECO:0000256" key="2">
    <source>
        <dbReference type="SAM" id="MobiDB-lite"/>
    </source>
</evidence>
<feature type="domain" description="Protein HGH1 C-terminal" evidence="4">
    <location>
        <begin position="284"/>
        <end position="335"/>
    </location>
</feature>
<dbReference type="PANTHER" id="PTHR13387:SF9">
    <property type="entry name" value="PROTEIN HGH1 HOMOLOG"/>
    <property type="match status" value="1"/>
</dbReference>
<dbReference type="AlphaFoldDB" id="A0A4P9X1D9"/>
<dbReference type="InterPro" id="IPR007206">
    <property type="entry name" value="Protein_HGH1_C"/>
</dbReference>
<dbReference type="InterPro" id="IPR039717">
    <property type="entry name" value="Hgh1"/>
</dbReference>
<dbReference type="OrthoDB" id="338814at2759"/>
<dbReference type="PANTHER" id="PTHR13387">
    <property type="entry name" value="PROTEIN HGH1 HOMOLOG"/>
    <property type="match status" value="1"/>
</dbReference>
<protein>
    <recommendedName>
        <fullName evidence="7">Protein HGH1 homolog</fullName>
    </recommendedName>
</protein>